<dbReference type="Pfam" id="PF13672">
    <property type="entry name" value="PP2C_2"/>
    <property type="match status" value="1"/>
</dbReference>
<dbReference type="EMBL" id="JAMSCK010000002">
    <property type="protein sequence ID" value="MCM8568891.1"/>
    <property type="molecule type" value="Genomic_DNA"/>
</dbReference>
<dbReference type="InterPro" id="IPR001932">
    <property type="entry name" value="PPM-type_phosphatase-like_dom"/>
</dbReference>
<keyword evidence="3" id="KW-1185">Reference proteome</keyword>
<dbReference type="Proteomes" id="UP001155077">
    <property type="component" value="Unassembled WGS sequence"/>
</dbReference>
<dbReference type="RefSeq" id="WP_252111388.1">
    <property type="nucleotide sequence ID" value="NZ_JAMSCK010000002.1"/>
</dbReference>
<dbReference type="SMART" id="SM00332">
    <property type="entry name" value="PP2Cc"/>
    <property type="match status" value="1"/>
</dbReference>
<comment type="caution">
    <text evidence="2">The sequence shown here is derived from an EMBL/GenBank/DDBJ whole genome shotgun (WGS) entry which is preliminary data.</text>
</comment>
<feature type="domain" description="PPM-type phosphatase" evidence="1">
    <location>
        <begin position="6"/>
        <end position="244"/>
    </location>
</feature>
<dbReference type="Gene3D" id="3.60.40.10">
    <property type="entry name" value="PPM-type phosphatase domain"/>
    <property type="match status" value="1"/>
</dbReference>
<dbReference type="PROSITE" id="PS51746">
    <property type="entry name" value="PPM_2"/>
    <property type="match status" value="1"/>
</dbReference>
<protein>
    <submittedName>
        <fullName evidence="2">Protein phosphatase 2C domain-containing protein</fullName>
    </submittedName>
</protein>
<proteinExistence type="predicted"/>
<gene>
    <name evidence="2" type="ORF">NE848_05850</name>
</gene>
<dbReference type="CDD" id="cd00143">
    <property type="entry name" value="PP2Cc"/>
    <property type="match status" value="1"/>
</dbReference>
<accession>A0ABT0YZJ1</accession>
<evidence type="ECO:0000313" key="2">
    <source>
        <dbReference type="EMBL" id="MCM8568891.1"/>
    </source>
</evidence>
<evidence type="ECO:0000313" key="3">
    <source>
        <dbReference type="Proteomes" id="UP001155077"/>
    </source>
</evidence>
<evidence type="ECO:0000259" key="1">
    <source>
        <dbReference type="PROSITE" id="PS51746"/>
    </source>
</evidence>
<sequence length="244" mass="28243">MEDQQSMQLRKMNNWFITNKGKRKSNQDVVLIEKLNENIDLFLLADGMGGYKHGEYAAKFVVSNTFKLLKNQNKINRESIQSIINKVTEALALENKKLESKMGATLAGVIRCNEVFHCFWVGDVKIWHLQNDKIKFESTEHNLKNELIDNKVFVESKNAKKYDHVVTRSIHGNIEKAKIDYFKITDFKNDDFIMISSDGANDILDTHYLKTSSFLKSDIDWKLNELDCKFKDQAKDNSSVLLIQ</sequence>
<dbReference type="SUPFAM" id="SSF81606">
    <property type="entry name" value="PP2C-like"/>
    <property type="match status" value="1"/>
</dbReference>
<reference evidence="2" key="1">
    <citation type="submission" date="2022-06" db="EMBL/GenBank/DDBJ databases">
        <title>Gramella sediminis sp. nov., isolated from deep-sea sediment of the Indian Ocean.</title>
        <authorList>
            <person name="Yang L."/>
        </authorList>
    </citation>
    <scope>NUCLEOTIDE SEQUENCE</scope>
    <source>
        <strain evidence="2">HMD3159</strain>
    </source>
</reference>
<name>A0ABT0YZJ1_9FLAO</name>
<organism evidence="2 3">
    <name type="scientific">Gramella jeungdoensis</name>
    <dbReference type="NCBI Taxonomy" id="708091"/>
    <lineage>
        <taxon>Bacteria</taxon>
        <taxon>Pseudomonadati</taxon>
        <taxon>Bacteroidota</taxon>
        <taxon>Flavobacteriia</taxon>
        <taxon>Flavobacteriales</taxon>
        <taxon>Flavobacteriaceae</taxon>
        <taxon>Christiangramia</taxon>
    </lineage>
</organism>
<dbReference type="InterPro" id="IPR036457">
    <property type="entry name" value="PPM-type-like_dom_sf"/>
</dbReference>